<dbReference type="PROSITE" id="PS00135">
    <property type="entry name" value="TRYPSIN_SER"/>
    <property type="match status" value="1"/>
</dbReference>
<dbReference type="EMBL" id="JADBJN010000001">
    <property type="protein sequence ID" value="KAG5684327.1"/>
    <property type="molecule type" value="Genomic_DNA"/>
</dbReference>
<accession>A0A9J6CR24</accession>
<dbReference type="PROSITE" id="PS00134">
    <property type="entry name" value="TRYPSIN_HIS"/>
    <property type="match status" value="1"/>
</dbReference>
<dbReference type="GO" id="GO:0004252">
    <property type="term" value="F:serine-type endopeptidase activity"/>
    <property type="evidence" value="ECO:0007669"/>
    <property type="project" value="InterPro"/>
</dbReference>
<keyword evidence="3" id="KW-0645">Protease</keyword>
<dbReference type="CDD" id="cd00190">
    <property type="entry name" value="Tryp_SPc"/>
    <property type="match status" value="1"/>
</dbReference>
<dbReference type="InterPro" id="IPR033116">
    <property type="entry name" value="TRYPSIN_SER"/>
</dbReference>
<evidence type="ECO:0000256" key="1">
    <source>
        <dbReference type="ARBA" id="ARBA00023157"/>
    </source>
</evidence>
<keyword evidence="3" id="KW-0378">Hydrolase</keyword>
<dbReference type="SMART" id="SM00020">
    <property type="entry name" value="Tryp_SPc"/>
    <property type="match status" value="1"/>
</dbReference>
<dbReference type="GO" id="GO:0006508">
    <property type="term" value="P:proteolysis"/>
    <property type="evidence" value="ECO:0007669"/>
    <property type="project" value="UniProtKB-KW"/>
</dbReference>
<keyword evidence="7" id="KW-1185">Reference proteome</keyword>
<keyword evidence="4" id="KW-0732">Signal</keyword>
<dbReference type="FunFam" id="2.40.10.10:FF:000002">
    <property type="entry name" value="Transmembrane protease serine"/>
    <property type="match status" value="1"/>
</dbReference>
<dbReference type="PRINTS" id="PR00722">
    <property type="entry name" value="CHYMOTRYPSIN"/>
</dbReference>
<dbReference type="Proteomes" id="UP001107558">
    <property type="component" value="Chromosome 1"/>
</dbReference>
<name>A0A9J6CR24_POLVA</name>
<dbReference type="InterPro" id="IPR009003">
    <property type="entry name" value="Peptidase_S1_PA"/>
</dbReference>
<dbReference type="InterPro" id="IPR043504">
    <property type="entry name" value="Peptidase_S1_PA_chymotrypsin"/>
</dbReference>
<protein>
    <recommendedName>
        <fullName evidence="5">Peptidase S1 domain-containing protein</fullName>
    </recommendedName>
</protein>
<dbReference type="InterPro" id="IPR001314">
    <property type="entry name" value="Peptidase_S1A"/>
</dbReference>
<gene>
    <name evidence="6" type="ORF">PVAND_013562</name>
</gene>
<sequence length="257" mass="29218">MKFLLIIFFSIIFVNVEAQRRIINGTTIKPSDAPYQAVLLYPNVSVAWCGGSFLSEKFVISAAHCTFGREHSKFKISGGGYWFEPYSTKFNVEKIVNHEKYNDSMTYNDITIFILKTIKNFPERITFVKLVKKNYEPKNGELMMITGYGKTEKLLDNNKVLKRAFVPIYNHQKCVKDYNRILIAGEVTKNMICAGYEKGEIDSCFGDSGGPLLHADTKELVGITSWGGICGGRYQPGVYTKVSKYINWIEDVMTKTF</sequence>
<keyword evidence="1" id="KW-1015">Disulfide bond</keyword>
<evidence type="ECO:0000256" key="2">
    <source>
        <dbReference type="ARBA" id="ARBA00024195"/>
    </source>
</evidence>
<dbReference type="SUPFAM" id="SSF50494">
    <property type="entry name" value="Trypsin-like serine proteases"/>
    <property type="match status" value="1"/>
</dbReference>
<dbReference type="Gene3D" id="2.40.10.10">
    <property type="entry name" value="Trypsin-like serine proteases"/>
    <property type="match status" value="1"/>
</dbReference>
<evidence type="ECO:0000313" key="6">
    <source>
        <dbReference type="EMBL" id="KAG5684327.1"/>
    </source>
</evidence>
<keyword evidence="3" id="KW-0720">Serine protease</keyword>
<feature type="signal peptide" evidence="4">
    <location>
        <begin position="1"/>
        <end position="18"/>
    </location>
</feature>
<dbReference type="PROSITE" id="PS50240">
    <property type="entry name" value="TRYPSIN_DOM"/>
    <property type="match status" value="1"/>
</dbReference>
<evidence type="ECO:0000256" key="4">
    <source>
        <dbReference type="SAM" id="SignalP"/>
    </source>
</evidence>
<dbReference type="Pfam" id="PF00089">
    <property type="entry name" value="Trypsin"/>
    <property type="match status" value="1"/>
</dbReference>
<dbReference type="InterPro" id="IPR001254">
    <property type="entry name" value="Trypsin_dom"/>
</dbReference>
<evidence type="ECO:0000259" key="5">
    <source>
        <dbReference type="PROSITE" id="PS50240"/>
    </source>
</evidence>
<organism evidence="6 7">
    <name type="scientific">Polypedilum vanderplanki</name>
    <name type="common">Sleeping chironomid midge</name>
    <dbReference type="NCBI Taxonomy" id="319348"/>
    <lineage>
        <taxon>Eukaryota</taxon>
        <taxon>Metazoa</taxon>
        <taxon>Ecdysozoa</taxon>
        <taxon>Arthropoda</taxon>
        <taxon>Hexapoda</taxon>
        <taxon>Insecta</taxon>
        <taxon>Pterygota</taxon>
        <taxon>Neoptera</taxon>
        <taxon>Endopterygota</taxon>
        <taxon>Diptera</taxon>
        <taxon>Nematocera</taxon>
        <taxon>Chironomoidea</taxon>
        <taxon>Chironomidae</taxon>
        <taxon>Chironominae</taxon>
        <taxon>Polypedilum</taxon>
        <taxon>Polypedilum</taxon>
    </lineage>
</organism>
<evidence type="ECO:0000256" key="3">
    <source>
        <dbReference type="RuleBase" id="RU363034"/>
    </source>
</evidence>
<feature type="domain" description="Peptidase S1" evidence="5">
    <location>
        <begin position="22"/>
        <end position="254"/>
    </location>
</feature>
<comment type="similarity">
    <text evidence="2">Belongs to the peptidase S1 family. CLIP subfamily.</text>
</comment>
<dbReference type="AlphaFoldDB" id="A0A9J6CR24"/>
<proteinExistence type="inferred from homology"/>
<evidence type="ECO:0000313" key="7">
    <source>
        <dbReference type="Proteomes" id="UP001107558"/>
    </source>
</evidence>
<feature type="chain" id="PRO_5039936507" description="Peptidase S1 domain-containing protein" evidence="4">
    <location>
        <begin position="19"/>
        <end position="257"/>
    </location>
</feature>
<reference evidence="6" key="1">
    <citation type="submission" date="2021-03" db="EMBL/GenBank/DDBJ databases">
        <title>Chromosome level genome of the anhydrobiotic midge Polypedilum vanderplanki.</title>
        <authorList>
            <person name="Yoshida Y."/>
            <person name="Kikawada T."/>
            <person name="Gusev O."/>
        </authorList>
    </citation>
    <scope>NUCLEOTIDE SEQUENCE</scope>
    <source>
        <strain evidence="6">NIAS01</strain>
        <tissue evidence="6">Whole body or cell culture</tissue>
    </source>
</reference>
<dbReference type="PANTHER" id="PTHR24252:SF7">
    <property type="entry name" value="HYALIN"/>
    <property type="match status" value="1"/>
</dbReference>
<dbReference type="PANTHER" id="PTHR24252">
    <property type="entry name" value="ACROSIN-RELATED"/>
    <property type="match status" value="1"/>
</dbReference>
<comment type="caution">
    <text evidence="6">The sequence shown here is derived from an EMBL/GenBank/DDBJ whole genome shotgun (WGS) entry which is preliminary data.</text>
</comment>
<dbReference type="OrthoDB" id="10059102at2759"/>
<dbReference type="InterPro" id="IPR018114">
    <property type="entry name" value="TRYPSIN_HIS"/>
</dbReference>